<dbReference type="NCBIfam" id="TIGR03083">
    <property type="entry name" value="maleylpyruvate isomerase family mycothiol-dependent enzyme"/>
    <property type="match status" value="1"/>
</dbReference>
<dbReference type="AlphaFoldDB" id="A0A3A4KHI7"/>
<proteinExistence type="predicted"/>
<dbReference type="InterPro" id="IPR010872">
    <property type="entry name" value="MDMPI_C-term_domain"/>
</dbReference>
<dbReference type="Pfam" id="PF07398">
    <property type="entry name" value="MDMPI_C"/>
    <property type="match status" value="1"/>
</dbReference>
<dbReference type="RefSeq" id="WP_120043401.1">
    <property type="nucleotide sequence ID" value="NZ_QZFU01000029.1"/>
</dbReference>
<protein>
    <submittedName>
        <fullName evidence="3">Maleylpyruvate isomerase family mycothiol-dependent enzyme</fullName>
    </submittedName>
</protein>
<evidence type="ECO:0000313" key="3">
    <source>
        <dbReference type="EMBL" id="RJO72300.1"/>
    </source>
</evidence>
<dbReference type="InterPro" id="IPR024344">
    <property type="entry name" value="MDMPI_metal-binding"/>
</dbReference>
<name>A0A3A4KHI7_9NOCA</name>
<dbReference type="EMBL" id="QZFU01000029">
    <property type="protein sequence ID" value="RJO72300.1"/>
    <property type="molecule type" value="Genomic_DNA"/>
</dbReference>
<evidence type="ECO:0000313" key="4">
    <source>
        <dbReference type="Proteomes" id="UP000266677"/>
    </source>
</evidence>
<keyword evidence="4" id="KW-1185">Reference proteome</keyword>
<feature type="domain" description="MDMPI C-terminal" evidence="1">
    <location>
        <begin position="176"/>
        <end position="267"/>
    </location>
</feature>
<feature type="domain" description="Mycothiol-dependent maleylpyruvate isomerase metal-binding" evidence="2">
    <location>
        <begin position="16"/>
        <end position="160"/>
    </location>
</feature>
<dbReference type="SUPFAM" id="SSF109854">
    <property type="entry name" value="DinB/YfiT-like putative metalloenzymes"/>
    <property type="match status" value="1"/>
</dbReference>
<keyword evidence="3" id="KW-0413">Isomerase</keyword>
<keyword evidence="3" id="KW-0670">Pyruvate</keyword>
<sequence length="279" mass="30310">MTDPTLERGPLVVALGEEWDALAALVADLDESAWRTPSPLPGWTVFDVLAHVVGTESWLLGEKPPALGEGVEKVDVRTLPHVRNETAALNEIWVQRLRPLTGAQLLQRFREVTGRRRTVLAAMGDAEWAAETPSPIGQVAYGRFMRVRLFDCWMHELDIADALGRTVDEGAPRARLAFTELAGSIPRVVVKRGGAPRDSRITFDLTGPLARELHIEVDERAAYVAAHTAPATVEITLDAGLFARLGGGRTTAAEHSGEITCVGDTALGRRVIENLAFTI</sequence>
<reference evidence="3 4" key="1">
    <citation type="submission" date="2018-09" db="EMBL/GenBank/DDBJ databases">
        <title>YIM PH21274 draft genome.</title>
        <authorList>
            <person name="Miao C."/>
        </authorList>
    </citation>
    <scope>NUCLEOTIDE SEQUENCE [LARGE SCALE GENOMIC DNA]</scope>
    <source>
        <strain evidence="3 4">YIM PH 21724</strain>
    </source>
</reference>
<dbReference type="Proteomes" id="UP000266677">
    <property type="component" value="Unassembled WGS sequence"/>
</dbReference>
<dbReference type="OrthoDB" id="154293at2"/>
<dbReference type="InterPro" id="IPR034660">
    <property type="entry name" value="DinB/YfiT-like"/>
</dbReference>
<evidence type="ECO:0000259" key="2">
    <source>
        <dbReference type="Pfam" id="PF11716"/>
    </source>
</evidence>
<organism evidence="3 4">
    <name type="scientific">Nocardia panacis</name>
    <dbReference type="NCBI Taxonomy" id="2340916"/>
    <lineage>
        <taxon>Bacteria</taxon>
        <taxon>Bacillati</taxon>
        <taxon>Actinomycetota</taxon>
        <taxon>Actinomycetes</taxon>
        <taxon>Mycobacteriales</taxon>
        <taxon>Nocardiaceae</taxon>
        <taxon>Nocardia</taxon>
    </lineage>
</organism>
<dbReference type="GO" id="GO:0046872">
    <property type="term" value="F:metal ion binding"/>
    <property type="evidence" value="ECO:0007669"/>
    <property type="project" value="InterPro"/>
</dbReference>
<dbReference type="Gene3D" id="1.20.120.450">
    <property type="entry name" value="dinb family like domain"/>
    <property type="match status" value="1"/>
</dbReference>
<dbReference type="Pfam" id="PF11716">
    <property type="entry name" value="MDMPI_N"/>
    <property type="match status" value="1"/>
</dbReference>
<accession>A0A3A4KHI7</accession>
<evidence type="ECO:0000259" key="1">
    <source>
        <dbReference type="Pfam" id="PF07398"/>
    </source>
</evidence>
<dbReference type="InterPro" id="IPR017517">
    <property type="entry name" value="Maleyloyr_isom"/>
</dbReference>
<comment type="caution">
    <text evidence="3">The sequence shown here is derived from an EMBL/GenBank/DDBJ whole genome shotgun (WGS) entry which is preliminary data.</text>
</comment>
<dbReference type="GO" id="GO:0016853">
    <property type="term" value="F:isomerase activity"/>
    <property type="evidence" value="ECO:0007669"/>
    <property type="project" value="UniProtKB-KW"/>
</dbReference>
<gene>
    <name evidence="3" type="ORF">D5S18_24430</name>
</gene>